<dbReference type="EMBL" id="FOQO01000015">
    <property type="protein sequence ID" value="SFJ88003.1"/>
    <property type="molecule type" value="Genomic_DNA"/>
</dbReference>
<gene>
    <name evidence="2" type="ORF">SAMN05444682_115111</name>
</gene>
<organism evidence="2 3">
    <name type="scientific">Parapedobacter indicus</name>
    <dbReference type="NCBI Taxonomy" id="1477437"/>
    <lineage>
        <taxon>Bacteria</taxon>
        <taxon>Pseudomonadati</taxon>
        <taxon>Bacteroidota</taxon>
        <taxon>Sphingobacteriia</taxon>
        <taxon>Sphingobacteriales</taxon>
        <taxon>Sphingobacteriaceae</taxon>
        <taxon>Parapedobacter</taxon>
    </lineage>
</organism>
<sequence>MSNQLSLTKQHITSLSPMDVASDETIGKHFVQKFKAMYRVPENQAVAFYEREKDNFMKRIEENESLQKCTPMSLFKCFMQVGGWKLSLDTGSQPDVYIIPGNRKVIVEDENGRKSEQWIQEAAVQPSPYGEKKIRIETGQIKHVGSPTVVYDCDDYTEMLGTDGRIQVQWKKGQRTEKSRITNGFILLEYPDGTREFKTFDLEDIASWERASTKKNKGKTNLLYGYEWKGSGDNAKTVKIEGGQIDRKFFEGKILKHAFKLFPRVIATQNLPEGFVPSTEDAVRQGFDTSEFTEDIEHTEVIEEAPDDFKQELQNQQSETKKEATVVIESSDPDEPEF</sequence>
<dbReference type="Proteomes" id="UP000198670">
    <property type="component" value="Unassembled WGS sequence"/>
</dbReference>
<reference evidence="2 3" key="1">
    <citation type="submission" date="2016-10" db="EMBL/GenBank/DDBJ databases">
        <authorList>
            <person name="de Groot N.N."/>
        </authorList>
    </citation>
    <scope>NUCLEOTIDE SEQUENCE [LARGE SCALE GENOMIC DNA]</scope>
    <source>
        <strain evidence="2 3">RK1</strain>
    </source>
</reference>
<dbReference type="GO" id="GO:0006259">
    <property type="term" value="P:DNA metabolic process"/>
    <property type="evidence" value="ECO:0007669"/>
    <property type="project" value="InterPro"/>
</dbReference>
<dbReference type="AlphaFoldDB" id="A0A1I3UZ62"/>
<accession>A0A1I3UZ62</accession>
<protein>
    <submittedName>
        <fullName evidence="2">RecT family protein</fullName>
    </submittedName>
</protein>
<dbReference type="GO" id="GO:0003677">
    <property type="term" value="F:DNA binding"/>
    <property type="evidence" value="ECO:0007669"/>
    <property type="project" value="InterPro"/>
</dbReference>
<keyword evidence="3" id="KW-1185">Reference proteome</keyword>
<evidence type="ECO:0000313" key="3">
    <source>
        <dbReference type="Proteomes" id="UP000198670"/>
    </source>
</evidence>
<evidence type="ECO:0000313" key="2">
    <source>
        <dbReference type="EMBL" id="SFJ88003.1"/>
    </source>
</evidence>
<name>A0A1I3UZ62_9SPHI</name>
<proteinExistence type="predicted"/>
<evidence type="ECO:0000256" key="1">
    <source>
        <dbReference type="SAM" id="MobiDB-lite"/>
    </source>
</evidence>
<dbReference type="Pfam" id="PF03837">
    <property type="entry name" value="RecT"/>
    <property type="match status" value="1"/>
</dbReference>
<feature type="region of interest" description="Disordered" evidence="1">
    <location>
        <begin position="306"/>
        <end position="338"/>
    </location>
</feature>
<dbReference type="InterPro" id="IPR018330">
    <property type="entry name" value="RecT_fam"/>
</dbReference>
<dbReference type="STRING" id="1477437.SAMN05444682_115111"/>
<dbReference type="RefSeq" id="WP_177195293.1">
    <property type="nucleotide sequence ID" value="NZ_FOQO01000015.1"/>
</dbReference>